<feature type="non-terminal residue" evidence="1">
    <location>
        <position position="74"/>
    </location>
</feature>
<name>A0A4Q9N2W1_9APHY</name>
<evidence type="ECO:0000313" key="1">
    <source>
        <dbReference type="EMBL" id="TBU33301.1"/>
    </source>
</evidence>
<sequence>MHPSLPMEVLERVIDYCSGIPYTLCNLTLTCRQLLPRSRYHLFASIMIKGADLERLYSFCDVLNAQPKLRLFIR</sequence>
<protein>
    <recommendedName>
        <fullName evidence="2">F-box domain-containing protein</fullName>
    </recommendedName>
</protein>
<dbReference type="Proteomes" id="UP000292957">
    <property type="component" value="Unassembled WGS sequence"/>
</dbReference>
<dbReference type="AlphaFoldDB" id="A0A4Q9N2W1"/>
<evidence type="ECO:0008006" key="2">
    <source>
        <dbReference type="Google" id="ProtNLM"/>
    </source>
</evidence>
<proteinExistence type="predicted"/>
<organism evidence="1">
    <name type="scientific">Dichomitus squalens</name>
    <dbReference type="NCBI Taxonomy" id="114155"/>
    <lineage>
        <taxon>Eukaryota</taxon>
        <taxon>Fungi</taxon>
        <taxon>Dikarya</taxon>
        <taxon>Basidiomycota</taxon>
        <taxon>Agaricomycotina</taxon>
        <taxon>Agaricomycetes</taxon>
        <taxon>Polyporales</taxon>
        <taxon>Polyporaceae</taxon>
        <taxon>Dichomitus</taxon>
    </lineage>
</organism>
<dbReference type="EMBL" id="ML143391">
    <property type="protein sequence ID" value="TBU33301.1"/>
    <property type="molecule type" value="Genomic_DNA"/>
</dbReference>
<gene>
    <name evidence="1" type="ORF">BD311DRAFT_622852</name>
</gene>
<accession>A0A4Q9N2W1</accession>
<dbReference type="OrthoDB" id="2744824at2759"/>
<reference evidence="1" key="1">
    <citation type="submission" date="2019-01" db="EMBL/GenBank/DDBJ databases">
        <title>Draft genome sequences of three monokaryotic isolates of the white-rot basidiomycete fungus Dichomitus squalens.</title>
        <authorList>
            <consortium name="DOE Joint Genome Institute"/>
            <person name="Lopez S.C."/>
            <person name="Andreopoulos B."/>
            <person name="Pangilinan J."/>
            <person name="Lipzen A."/>
            <person name="Riley R."/>
            <person name="Ahrendt S."/>
            <person name="Ng V."/>
            <person name="Barry K."/>
            <person name="Daum C."/>
            <person name="Grigoriev I.V."/>
            <person name="Hilden K.S."/>
            <person name="Makela M.R."/>
            <person name="de Vries R.P."/>
        </authorList>
    </citation>
    <scope>NUCLEOTIDE SEQUENCE [LARGE SCALE GENOMIC DNA]</scope>
    <source>
        <strain evidence="1">OM18370.1</strain>
    </source>
</reference>